<gene>
    <name evidence="2" type="ORF">M231_02866</name>
</gene>
<evidence type="ECO:0000313" key="3">
    <source>
        <dbReference type="Proteomes" id="UP000289152"/>
    </source>
</evidence>
<accession>A0A4Q1BPI4</accession>
<dbReference type="AlphaFoldDB" id="A0A4Q1BPI4"/>
<name>A0A4Q1BPI4_TREME</name>
<organism evidence="2 3">
    <name type="scientific">Tremella mesenterica</name>
    <name type="common">Jelly fungus</name>
    <dbReference type="NCBI Taxonomy" id="5217"/>
    <lineage>
        <taxon>Eukaryota</taxon>
        <taxon>Fungi</taxon>
        <taxon>Dikarya</taxon>
        <taxon>Basidiomycota</taxon>
        <taxon>Agaricomycotina</taxon>
        <taxon>Tremellomycetes</taxon>
        <taxon>Tremellales</taxon>
        <taxon>Tremellaceae</taxon>
        <taxon>Tremella</taxon>
    </lineage>
</organism>
<comment type="caution">
    <text evidence="2">The sequence shown here is derived from an EMBL/GenBank/DDBJ whole genome shotgun (WGS) entry which is preliminary data.</text>
</comment>
<dbReference type="InParanoid" id="A0A4Q1BPI4"/>
<protein>
    <submittedName>
        <fullName evidence="2">Uncharacterized protein</fullName>
    </submittedName>
</protein>
<reference evidence="2 3" key="1">
    <citation type="submission" date="2016-06" db="EMBL/GenBank/DDBJ databases">
        <title>Evolution of pathogenesis and genome organization in the Tremellales.</title>
        <authorList>
            <person name="Cuomo C."/>
            <person name="Litvintseva A."/>
            <person name="Heitman J."/>
            <person name="Chen Y."/>
            <person name="Sun S."/>
            <person name="Springer D."/>
            <person name="Dromer F."/>
            <person name="Young S."/>
            <person name="Zeng Q."/>
            <person name="Chapman S."/>
            <person name="Gujja S."/>
            <person name="Saif S."/>
            <person name="Birren B."/>
        </authorList>
    </citation>
    <scope>NUCLEOTIDE SEQUENCE [LARGE SCALE GENOMIC DNA]</scope>
    <source>
        <strain evidence="2 3">ATCC 28783</strain>
    </source>
</reference>
<keyword evidence="1" id="KW-1133">Transmembrane helix</keyword>
<proteinExistence type="predicted"/>
<keyword evidence="1" id="KW-0812">Transmembrane</keyword>
<dbReference type="Proteomes" id="UP000289152">
    <property type="component" value="Unassembled WGS sequence"/>
</dbReference>
<evidence type="ECO:0000313" key="2">
    <source>
        <dbReference type="EMBL" id="RXK39811.1"/>
    </source>
</evidence>
<sequence length="114" mass="13132">MAIIRFKPFFLLPILTFLSLIIYLYHPSPLSSFHSSSSITSPHGISLPGDIYDITLTPNLTQSDEDNYKWFSESRLRRLSWCLAKGSCDGFGDKMSSCIYLFPRRLLSLDQDYR</sequence>
<feature type="transmembrane region" description="Helical" evidence="1">
    <location>
        <begin position="9"/>
        <end position="26"/>
    </location>
</feature>
<dbReference type="EMBL" id="SDIL01000026">
    <property type="protein sequence ID" value="RXK39811.1"/>
    <property type="molecule type" value="Genomic_DNA"/>
</dbReference>
<keyword evidence="3" id="KW-1185">Reference proteome</keyword>
<evidence type="ECO:0000256" key="1">
    <source>
        <dbReference type="SAM" id="Phobius"/>
    </source>
</evidence>
<keyword evidence="1" id="KW-0472">Membrane</keyword>